<evidence type="ECO:0000313" key="1">
    <source>
        <dbReference type="EMBL" id="RVD76474.1"/>
    </source>
</evidence>
<gene>
    <name evidence="1" type="ORF">A9HBioS_3458</name>
</gene>
<protein>
    <submittedName>
        <fullName evidence="1">Uncharacterized protein</fullName>
    </submittedName>
</protein>
<reference evidence="1 2" key="1">
    <citation type="submission" date="2016-10" db="EMBL/GenBank/DDBJ databases">
        <title>Search of new enzymes for the oxidation of sulfur compounds.</title>
        <authorList>
            <person name="Novo A."/>
            <person name="Moreira I.S."/>
            <person name="Castro P.M."/>
        </authorList>
    </citation>
    <scope>NUCLEOTIDE SEQUENCE [LARGE SCALE GENOMIC DNA]</scope>
    <source>
        <strain evidence="1 2">A9</strain>
    </source>
</reference>
<dbReference type="AlphaFoldDB" id="A0AA94EMN1"/>
<comment type="caution">
    <text evidence="1">The sequence shown here is derived from an EMBL/GenBank/DDBJ whole genome shotgun (WGS) entry which is preliminary data.</text>
</comment>
<name>A0AA94EMN1_9PSED</name>
<dbReference type="Proteomes" id="UP000288002">
    <property type="component" value="Unassembled WGS sequence"/>
</dbReference>
<accession>A0AA94EMN1</accession>
<organism evidence="1 2">
    <name type="scientific">Pseudomonas koreensis</name>
    <dbReference type="NCBI Taxonomy" id="198620"/>
    <lineage>
        <taxon>Bacteria</taxon>
        <taxon>Pseudomonadati</taxon>
        <taxon>Pseudomonadota</taxon>
        <taxon>Gammaproteobacteria</taxon>
        <taxon>Pseudomonadales</taxon>
        <taxon>Pseudomonadaceae</taxon>
        <taxon>Pseudomonas</taxon>
    </lineage>
</organism>
<sequence>MTMCLERVRLIASSSSSSIHAATVIPASQKLAARFRQTEVTRALITLVVSSTEKSCQIGISRNALHAAIQLQITRRNDPGRECQNSAHRNGGFEPFDFLRQRGYVDSSLIDRSVPGFDAPHDCDVARTCFRRGTRYLGGIKRNGVISVFLANGIRRSVQVTFFKRTTCRRDVKIAVKDTGYILQSINLVTADSAVTVDASPMIPAAQELPAPLRQAEVPNTLITLVELAAQISAQVRVSRTTLDAVIQLQKARRRCINRKRDNRPHRQR</sequence>
<dbReference type="EMBL" id="MKWS01000011">
    <property type="protein sequence ID" value="RVD76474.1"/>
    <property type="molecule type" value="Genomic_DNA"/>
</dbReference>
<evidence type="ECO:0000313" key="2">
    <source>
        <dbReference type="Proteomes" id="UP000288002"/>
    </source>
</evidence>
<proteinExistence type="predicted"/>